<name>A0A7K0BZT0_9ACTN</name>
<evidence type="ECO:0000256" key="1">
    <source>
        <dbReference type="ARBA" id="ARBA00010990"/>
    </source>
</evidence>
<dbReference type="GO" id="GO:0005829">
    <property type="term" value="C:cytosol"/>
    <property type="evidence" value="ECO:0007669"/>
    <property type="project" value="TreeGrafter"/>
</dbReference>
<comment type="similarity">
    <text evidence="1">Belongs to the P-Pant transferase superfamily. Gsp/Sfp/HetI/AcpT family.</text>
</comment>
<dbReference type="RefSeq" id="WP_328594670.1">
    <property type="nucleotide sequence ID" value="NZ_WEGH01000003.1"/>
</dbReference>
<dbReference type="GO" id="GO:0008897">
    <property type="term" value="F:holo-[acyl-carrier-protein] synthase activity"/>
    <property type="evidence" value="ECO:0007669"/>
    <property type="project" value="InterPro"/>
</dbReference>
<dbReference type="AlphaFoldDB" id="A0A7K0BZT0"/>
<evidence type="ECO:0000313" key="4">
    <source>
        <dbReference type="EMBL" id="MQY06681.1"/>
    </source>
</evidence>
<keyword evidence="5" id="KW-1185">Reference proteome</keyword>
<gene>
    <name evidence="4" type="ORF">ACRB68_47760</name>
</gene>
<comment type="caution">
    <text evidence="4">The sequence shown here is derived from an EMBL/GenBank/DDBJ whole genome shotgun (WGS) entry which is preliminary data.</text>
</comment>
<dbReference type="EMBL" id="WEGH01000003">
    <property type="protein sequence ID" value="MQY06681.1"/>
    <property type="molecule type" value="Genomic_DNA"/>
</dbReference>
<dbReference type="PANTHER" id="PTHR12215:SF10">
    <property type="entry name" value="L-AMINOADIPATE-SEMIALDEHYDE DEHYDROGENASE-PHOSPHOPANTETHEINYL TRANSFERASE"/>
    <property type="match status" value="1"/>
</dbReference>
<dbReference type="GO" id="GO:0019878">
    <property type="term" value="P:lysine biosynthetic process via aminoadipic acid"/>
    <property type="evidence" value="ECO:0007669"/>
    <property type="project" value="TreeGrafter"/>
</dbReference>
<dbReference type="GO" id="GO:0000287">
    <property type="term" value="F:magnesium ion binding"/>
    <property type="evidence" value="ECO:0007669"/>
    <property type="project" value="InterPro"/>
</dbReference>
<accession>A0A7K0BZT0</accession>
<proteinExistence type="inferred from homology"/>
<protein>
    <recommendedName>
        <fullName evidence="3">4'-phosphopantetheinyl transferase domain-containing protein</fullName>
    </recommendedName>
</protein>
<evidence type="ECO:0000313" key="5">
    <source>
        <dbReference type="Proteomes" id="UP000487268"/>
    </source>
</evidence>
<evidence type="ECO:0000256" key="2">
    <source>
        <dbReference type="ARBA" id="ARBA00022679"/>
    </source>
</evidence>
<dbReference type="PANTHER" id="PTHR12215">
    <property type="entry name" value="PHOSPHOPANTETHEINE TRANSFERASE"/>
    <property type="match status" value="1"/>
</dbReference>
<dbReference type="Pfam" id="PF01648">
    <property type="entry name" value="ACPS"/>
    <property type="match status" value="1"/>
</dbReference>
<sequence>MEPVTVWWADPAAATPALIALLNPVERARRDRYQRPQDQDRFTLGVAMSRTALAPLLGVAPERVPLDRTCADCGAPHGAPRVAGGPHLSVSHSGDRVAVALSPHGPLGVDVEAATGRMTADIAGHLLAPGESAAAEADLLAYWTRKEALTKATGDGLREPFTNLRVSPPSAPPRLLAWEGRPDLAARFTLHALDPGPGHTACLALLDHPAEVPVQERPFAPAG</sequence>
<dbReference type="Proteomes" id="UP000487268">
    <property type="component" value="Unassembled WGS sequence"/>
</dbReference>
<feature type="domain" description="4'-phosphopantetheinyl transferase" evidence="3">
    <location>
        <begin position="106"/>
        <end position="183"/>
    </location>
</feature>
<dbReference type="InterPro" id="IPR050559">
    <property type="entry name" value="P-Pant_transferase_sf"/>
</dbReference>
<evidence type="ECO:0000259" key="3">
    <source>
        <dbReference type="Pfam" id="PF01648"/>
    </source>
</evidence>
<dbReference type="Gene3D" id="3.90.470.20">
    <property type="entry name" value="4'-phosphopantetheinyl transferase domain"/>
    <property type="match status" value="1"/>
</dbReference>
<dbReference type="InterPro" id="IPR008278">
    <property type="entry name" value="4-PPantetheinyl_Trfase_dom"/>
</dbReference>
<reference evidence="4 5" key="1">
    <citation type="submission" date="2019-10" db="EMBL/GenBank/DDBJ databases">
        <title>Actinomadura rubteroloni sp. nov. and Actinomadura macrotermitis sp. nov., isolated from the gut of fungus growing-termite Macrotermes natalensis.</title>
        <authorList>
            <person name="Benndorf R."/>
            <person name="Martin K."/>
            <person name="Kuefner M."/>
            <person name="De Beer W."/>
            <person name="Kaster A.-K."/>
            <person name="Vollmers J."/>
            <person name="Poulsen M."/>
            <person name="Beemelmanns C."/>
        </authorList>
    </citation>
    <scope>NUCLEOTIDE SEQUENCE [LARGE SCALE GENOMIC DNA]</scope>
    <source>
        <strain evidence="4 5">RB68</strain>
    </source>
</reference>
<keyword evidence="2" id="KW-0808">Transferase</keyword>
<organism evidence="4 5">
    <name type="scientific">Actinomadura macrotermitis</name>
    <dbReference type="NCBI Taxonomy" id="2585200"/>
    <lineage>
        <taxon>Bacteria</taxon>
        <taxon>Bacillati</taxon>
        <taxon>Actinomycetota</taxon>
        <taxon>Actinomycetes</taxon>
        <taxon>Streptosporangiales</taxon>
        <taxon>Thermomonosporaceae</taxon>
        <taxon>Actinomadura</taxon>
    </lineage>
</organism>
<dbReference type="SUPFAM" id="SSF56214">
    <property type="entry name" value="4'-phosphopantetheinyl transferase"/>
    <property type="match status" value="2"/>
</dbReference>
<dbReference type="InterPro" id="IPR037143">
    <property type="entry name" value="4-PPantetheinyl_Trfase_dom_sf"/>
</dbReference>